<sequence>MKGDIIILEEHHRQAARHILPEIIEKIKAKAARYIITVAGESGSGKSETGQAIANELENHGIKSVVLGQDDYFFFPPKSNDARRRKDPEWLGPHIEVNLGVLEENLKDAINGKNEILKPLVDYRKNLIEEEYISLEGVKALIAEGTYTSLLKNVDTRIFIARTRSDTLEHRQKRNRGKEVGDSFIEKILEMEHKIIAGHKQLADFVITKDYEVINVE</sequence>
<organism evidence="2 3">
    <name type="scientific">Candidatus Desulfolinea nitratireducens</name>
    <dbReference type="NCBI Taxonomy" id="2841698"/>
    <lineage>
        <taxon>Bacteria</taxon>
        <taxon>Bacillati</taxon>
        <taxon>Chloroflexota</taxon>
        <taxon>Anaerolineae</taxon>
        <taxon>Anaerolineales</taxon>
        <taxon>Anaerolineales incertae sedis</taxon>
        <taxon>Candidatus Desulfolinea</taxon>
    </lineage>
</organism>
<dbReference type="Gene3D" id="3.40.50.300">
    <property type="entry name" value="P-loop containing nucleotide triphosphate hydrolases"/>
    <property type="match status" value="1"/>
</dbReference>
<protein>
    <submittedName>
        <fullName evidence="2">Zeta toxin family protein</fullName>
    </submittedName>
</protein>
<dbReference type="Pfam" id="PF00485">
    <property type="entry name" value="PRK"/>
    <property type="match status" value="1"/>
</dbReference>
<evidence type="ECO:0000313" key="3">
    <source>
        <dbReference type="Proteomes" id="UP000614469"/>
    </source>
</evidence>
<reference evidence="2 3" key="1">
    <citation type="submission" date="2020-08" db="EMBL/GenBank/DDBJ databases">
        <title>Bridging the membrane lipid divide: bacteria of the FCB group superphylum have the potential to synthesize archaeal ether lipids.</title>
        <authorList>
            <person name="Villanueva L."/>
            <person name="Von Meijenfeldt F.A.B."/>
            <person name="Westbye A.B."/>
            <person name="Yadav S."/>
            <person name="Hopmans E.C."/>
            <person name="Dutilh B.E."/>
            <person name="Sinninghe Damste J.S."/>
        </authorList>
    </citation>
    <scope>NUCLEOTIDE SEQUENCE [LARGE SCALE GENOMIC DNA]</scope>
    <source>
        <strain evidence="2">NIOZ-UU36</strain>
    </source>
</reference>
<dbReference type="GO" id="GO:0016301">
    <property type="term" value="F:kinase activity"/>
    <property type="evidence" value="ECO:0007669"/>
    <property type="project" value="InterPro"/>
</dbReference>
<proteinExistence type="predicted"/>
<comment type="caution">
    <text evidence="2">The sequence shown here is derived from an EMBL/GenBank/DDBJ whole genome shotgun (WGS) entry which is preliminary data.</text>
</comment>
<gene>
    <name evidence="2" type="ORF">H8E29_00315</name>
</gene>
<evidence type="ECO:0000313" key="2">
    <source>
        <dbReference type="EMBL" id="MBC8333685.1"/>
    </source>
</evidence>
<dbReference type="AlphaFoldDB" id="A0A8J6NIQ8"/>
<dbReference type="InterPro" id="IPR006083">
    <property type="entry name" value="PRK/URK"/>
</dbReference>
<dbReference type="GO" id="GO:0005524">
    <property type="term" value="F:ATP binding"/>
    <property type="evidence" value="ECO:0007669"/>
    <property type="project" value="InterPro"/>
</dbReference>
<dbReference type="Proteomes" id="UP000614469">
    <property type="component" value="Unassembled WGS sequence"/>
</dbReference>
<dbReference type="EMBL" id="JACNJN010000018">
    <property type="protein sequence ID" value="MBC8333685.1"/>
    <property type="molecule type" value="Genomic_DNA"/>
</dbReference>
<name>A0A8J6NIQ8_9CHLR</name>
<dbReference type="SUPFAM" id="SSF52540">
    <property type="entry name" value="P-loop containing nucleoside triphosphate hydrolases"/>
    <property type="match status" value="1"/>
</dbReference>
<accession>A0A8J6NIQ8</accession>
<dbReference type="InterPro" id="IPR027417">
    <property type="entry name" value="P-loop_NTPase"/>
</dbReference>
<feature type="domain" description="Phosphoribulokinase/uridine kinase" evidence="1">
    <location>
        <begin position="35"/>
        <end position="160"/>
    </location>
</feature>
<evidence type="ECO:0000259" key="1">
    <source>
        <dbReference type="Pfam" id="PF00485"/>
    </source>
</evidence>